<keyword evidence="1" id="KW-0472">Membrane</keyword>
<evidence type="ECO:0000313" key="2">
    <source>
        <dbReference type="EMBL" id="HIY66176.1"/>
    </source>
</evidence>
<protein>
    <submittedName>
        <fullName evidence="2">Uncharacterized protein</fullName>
    </submittedName>
</protein>
<keyword evidence="1" id="KW-0812">Transmembrane</keyword>
<feature type="transmembrane region" description="Helical" evidence="1">
    <location>
        <begin position="41"/>
        <end position="63"/>
    </location>
</feature>
<reference evidence="2" key="2">
    <citation type="submission" date="2021-04" db="EMBL/GenBank/DDBJ databases">
        <authorList>
            <person name="Gilroy R."/>
        </authorList>
    </citation>
    <scope>NUCLEOTIDE SEQUENCE</scope>
    <source>
        <strain evidence="2">ChiGjej1B1-98</strain>
    </source>
</reference>
<accession>A0A9D1YYB1</accession>
<proteinExistence type="predicted"/>
<dbReference type="EMBL" id="DXDC01000230">
    <property type="protein sequence ID" value="HIY66176.1"/>
    <property type="molecule type" value="Genomic_DNA"/>
</dbReference>
<sequence>MTEDRKPSFRDRMKPMEYLSFAAVAALFTGLVVLLTTRNWALVGIFALVAFTATLLVVATLLLSVN</sequence>
<comment type="caution">
    <text evidence="2">The sequence shown here is derived from an EMBL/GenBank/DDBJ whole genome shotgun (WGS) entry which is preliminary data.</text>
</comment>
<feature type="transmembrane region" description="Helical" evidence="1">
    <location>
        <begin position="16"/>
        <end position="35"/>
    </location>
</feature>
<feature type="non-terminal residue" evidence="2">
    <location>
        <position position="66"/>
    </location>
</feature>
<gene>
    <name evidence="2" type="ORF">H9830_07865</name>
</gene>
<organism evidence="2 3">
    <name type="scientific">Candidatus Agrococcus pullicola</name>
    <dbReference type="NCBI Taxonomy" id="2838429"/>
    <lineage>
        <taxon>Bacteria</taxon>
        <taxon>Bacillati</taxon>
        <taxon>Actinomycetota</taxon>
        <taxon>Actinomycetes</taxon>
        <taxon>Micrococcales</taxon>
        <taxon>Microbacteriaceae</taxon>
        <taxon>Agrococcus</taxon>
    </lineage>
</organism>
<name>A0A9D1YYB1_9MICO</name>
<evidence type="ECO:0000256" key="1">
    <source>
        <dbReference type="SAM" id="Phobius"/>
    </source>
</evidence>
<keyword evidence="1" id="KW-1133">Transmembrane helix</keyword>
<evidence type="ECO:0000313" key="3">
    <source>
        <dbReference type="Proteomes" id="UP000824005"/>
    </source>
</evidence>
<dbReference type="Proteomes" id="UP000824005">
    <property type="component" value="Unassembled WGS sequence"/>
</dbReference>
<reference evidence="2" key="1">
    <citation type="journal article" date="2021" name="PeerJ">
        <title>Extensive microbial diversity within the chicken gut microbiome revealed by metagenomics and culture.</title>
        <authorList>
            <person name="Gilroy R."/>
            <person name="Ravi A."/>
            <person name="Getino M."/>
            <person name="Pursley I."/>
            <person name="Horton D.L."/>
            <person name="Alikhan N.F."/>
            <person name="Baker D."/>
            <person name="Gharbi K."/>
            <person name="Hall N."/>
            <person name="Watson M."/>
            <person name="Adriaenssens E.M."/>
            <person name="Foster-Nyarko E."/>
            <person name="Jarju S."/>
            <person name="Secka A."/>
            <person name="Antonio M."/>
            <person name="Oren A."/>
            <person name="Chaudhuri R.R."/>
            <person name="La Ragione R."/>
            <person name="Hildebrand F."/>
            <person name="Pallen M.J."/>
        </authorList>
    </citation>
    <scope>NUCLEOTIDE SEQUENCE</scope>
    <source>
        <strain evidence="2">ChiGjej1B1-98</strain>
    </source>
</reference>
<dbReference type="AlphaFoldDB" id="A0A9D1YYB1"/>